<name>A0A8S4BQH5_9TELE</name>
<sequence>MPSRTRSPPLAVAVLVALWVGAPGTFGSACDNGKLSVDRDLPADAVYPDCGVAAWPESPQMLPSIDTAYEPEPARTVCMDKPISYAHTIPNSGAFRPVRAESGEYVYCPPQRWLNNLHNGDTVLLHHPCAPPHERQLLSRLARSCLPSGYILTPHPQLNTHRPIALVSWGLTLELDTAASLDVCAWLQATQSRGSKKNDVAQTMKYDLLLTSAAGLREPEAETKMKGSLRQCCEKVVSSLLRGSTEAQPTAEEERSRPEESKSREIRAAVGEGGEQSSAAAQTRHNGSSLLGSLVDSSTGKKNSSDSSFQKPELRRGIQKQEDFTHRPTAGFASVQTEPAGSRTSPSAKQSRKEKRLHEDQDGSTKQNEAVEVKEREVQQKQKPSAAHTPHKSPDAAPEPASRTQPPRPAGPEEPLPGAVAGRTSGAESGAESGLPRTPRTDEAVWAAAALGFLLVLLTLSVLHTRLYRHWRTTPSLYWHDPRQDYDSVADVIRRRLRISKRRRKRSRRQECALLPSSSSSDDYL</sequence>
<evidence type="ECO:0000313" key="5">
    <source>
        <dbReference type="Proteomes" id="UP000677803"/>
    </source>
</evidence>
<keyword evidence="5" id="KW-1185">Reference proteome</keyword>
<dbReference type="InterPro" id="IPR021454">
    <property type="entry name" value="DUF3105"/>
</dbReference>
<dbReference type="PANTHER" id="PTHR34179:SF1">
    <property type="entry name" value="TUMOR PROTEIN P53-INDUCIBLE PROTEIN 13"/>
    <property type="match status" value="1"/>
</dbReference>
<feature type="compositionally biased region" description="Pro residues" evidence="1">
    <location>
        <begin position="406"/>
        <end position="415"/>
    </location>
</feature>
<evidence type="ECO:0000256" key="2">
    <source>
        <dbReference type="SAM" id="Phobius"/>
    </source>
</evidence>
<feature type="compositionally biased region" description="Polar residues" evidence="1">
    <location>
        <begin position="334"/>
        <end position="349"/>
    </location>
</feature>
<evidence type="ECO:0000256" key="3">
    <source>
        <dbReference type="SAM" id="SignalP"/>
    </source>
</evidence>
<feature type="region of interest" description="Disordered" evidence="1">
    <location>
        <begin position="241"/>
        <end position="438"/>
    </location>
</feature>
<feature type="transmembrane region" description="Helical" evidence="2">
    <location>
        <begin position="444"/>
        <end position="463"/>
    </location>
</feature>
<evidence type="ECO:0000313" key="4">
    <source>
        <dbReference type="EMBL" id="CAG6006482.1"/>
    </source>
</evidence>
<dbReference type="EMBL" id="CAJRST010037777">
    <property type="protein sequence ID" value="CAG6006482.1"/>
    <property type="molecule type" value="Genomic_DNA"/>
</dbReference>
<keyword evidence="2" id="KW-1133">Transmembrane helix</keyword>
<feature type="chain" id="PRO_5035740164" evidence="3">
    <location>
        <begin position="28"/>
        <end position="525"/>
    </location>
</feature>
<organism evidence="4 5">
    <name type="scientific">Menidia menidia</name>
    <name type="common">Atlantic silverside</name>
    <dbReference type="NCBI Taxonomy" id="238744"/>
    <lineage>
        <taxon>Eukaryota</taxon>
        <taxon>Metazoa</taxon>
        <taxon>Chordata</taxon>
        <taxon>Craniata</taxon>
        <taxon>Vertebrata</taxon>
        <taxon>Euteleostomi</taxon>
        <taxon>Actinopterygii</taxon>
        <taxon>Neopterygii</taxon>
        <taxon>Teleostei</taxon>
        <taxon>Neoteleostei</taxon>
        <taxon>Acanthomorphata</taxon>
        <taxon>Ovalentaria</taxon>
        <taxon>Atherinomorphae</taxon>
        <taxon>Atheriniformes</taxon>
        <taxon>Atherinopsidae</taxon>
        <taxon>Menidiinae</taxon>
        <taxon>Menidia</taxon>
    </lineage>
</organism>
<proteinExistence type="predicted"/>
<feature type="compositionally biased region" description="Basic and acidic residues" evidence="1">
    <location>
        <begin position="312"/>
        <end position="326"/>
    </location>
</feature>
<evidence type="ECO:0000256" key="1">
    <source>
        <dbReference type="SAM" id="MobiDB-lite"/>
    </source>
</evidence>
<comment type="caution">
    <text evidence="4">The sequence shown here is derived from an EMBL/GenBank/DDBJ whole genome shotgun (WGS) entry which is preliminary data.</text>
</comment>
<dbReference type="Pfam" id="PF11303">
    <property type="entry name" value="DUF3105"/>
    <property type="match status" value="1"/>
</dbReference>
<keyword evidence="2" id="KW-0472">Membrane</keyword>
<reference evidence="4" key="1">
    <citation type="submission" date="2021-05" db="EMBL/GenBank/DDBJ databases">
        <authorList>
            <person name="Tigano A."/>
        </authorList>
    </citation>
    <scope>NUCLEOTIDE SEQUENCE</scope>
</reference>
<dbReference type="PROSITE" id="PS51257">
    <property type="entry name" value="PROKAR_LIPOPROTEIN"/>
    <property type="match status" value="1"/>
</dbReference>
<keyword evidence="2" id="KW-0812">Transmembrane</keyword>
<dbReference type="PANTHER" id="PTHR34179">
    <property type="entry name" value="TUMOR PROTEIN P53-INDUCIBLE PROTEIN 13"/>
    <property type="match status" value="1"/>
</dbReference>
<feature type="compositionally biased region" description="Basic and acidic residues" evidence="1">
    <location>
        <begin position="252"/>
        <end position="267"/>
    </location>
</feature>
<feature type="signal peptide" evidence="3">
    <location>
        <begin position="1"/>
        <end position="27"/>
    </location>
</feature>
<dbReference type="Proteomes" id="UP000677803">
    <property type="component" value="Unassembled WGS sequence"/>
</dbReference>
<dbReference type="AlphaFoldDB" id="A0A8S4BQH5"/>
<feature type="compositionally biased region" description="Polar residues" evidence="1">
    <location>
        <begin position="275"/>
        <end position="286"/>
    </location>
</feature>
<protein>
    <submittedName>
        <fullName evidence="4">(Atlantic silverside) hypothetical protein</fullName>
    </submittedName>
</protein>
<dbReference type="GO" id="GO:0005737">
    <property type="term" value="C:cytoplasm"/>
    <property type="evidence" value="ECO:0007669"/>
    <property type="project" value="TreeGrafter"/>
</dbReference>
<feature type="compositionally biased region" description="Basic and acidic residues" evidence="1">
    <location>
        <begin position="356"/>
        <end position="380"/>
    </location>
</feature>
<gene>
    <name evidence="4" type="ORF">MMEN_LOCUS18650</name>
</gene>
<dbReference type="OrthoDB" id="5960270at2759"/>
<keyword evidence="3" id="KW-0732">Signal</keyword>
<accession>A0A8S4BQH5</accession>
<feature type="compositionally biased region" description="Low complexity" evidence="1">
    <location>
        <begin position="287"/>
        <end position="308"/>
    </location>
</feature>